<feature type="region of interest" description="Disordered" evidence="1">
    <location>
        <begin position="60"/>
        <end position="81"/>
    </location>
</feature>
<keyword evidence="3" id="KW-1185">Reference proteome</keyword>
<dbReference type="Proteomes" id="UP000828251">
    <property type="component" value="Unassembled WGS sequence"/>
</dbReference>
<evidence type="ECO:0000313" key="2">
    <source>
        <dbReference type="EMBL" id="KAH1072863.1"/>
    </source>
</evidence>
<dbReference type="AlphaFoldDB" id="A0A9D3V787"/>
<sequence length="143" mass="15485">MNMESGVNCLMLTAGVDVALVSDADTASGVEESLEESTSLSREIDEYMEVRSFMQNVQGGPSGTAVGKESARSRKSQNTFTGTTNITLSSEDEGSLIGKLHHKKSCQGNSYYYSSSLLAVKQGIYFYGKNILACKSFLLVLMR</sequence>
<gene>
    <name evidence="2" type="ORF">J1N35_025191</name>
</gene>
<proteinExistence type="predicted"/>
<reference evidence="2 3" key="1">
    <citation type="journal article" date="2021" name="Plant Biotechnol. J.">
        <title>Multi-omics assisted identification of the key and species-specific regulatory components of drought-tolerant mechanisms in Gossypium stocksii.</title>
        <authorList>
            <person name="Yu D."/>
            <person name="Ke L."/>
            <person name="Zhang D."/>
            <person name="Wu Y."/>
            <person name="Sun Y."/>
            <person name="Mei J."/>
            <person name="Sun J."/>
            <person name="Sun Y."/>
        </authorList>
    </citation>
    <scope>NUCLEOTIDE SEQUENCE [LARGE SCALE GENOMIC DNA]</scope>
    <source>
        <strain evidence="3">cv. E1</strain>
        <tissue evidence="2">Leaf</tissue>
    </source>
</reference>
<evidence type="ECO:0000256" key="1">
    <source>
        <dbReference type="SAM" id="MobiDB-lite"/>
    </source>
</evidence>
<accession>A0A9D3V787</accession>
<organism evidence="2 3">
    <name type="scientific">Gossypium stocksii</name>
    <dbReference type="NCBI Taxonomy" id="47602"/>
    <lineage>
        <taxon>Eukaryota</taxon>
        <taxon>Viridiplantae</taxon>
        <taxon>Streptophyta</taxon>
        <taxon>Embryophyta</taxon>
        <taxon>Tracheophyta</taxon>
        <taxon>Spermatophyta</taxon>
        <taxon>Magnoliopsida</taxon>
        <taxon>eudicotyledons</taxon>
        <taxon>Gunneridae</taxon>
        <taxon>Pentapetalae</taxon>
        <taxon>rosids</taxon>
        <taxon>malvids</taxon>
        <taxon>Malvales</taxon>
        <taxon>Malvaceae</taxon>
        <taxon>Malvoideae</taxon>
        <taxon>Gossypium</taxon>
    </lineage>
</organism>
<name>A0A9D3V787_9ROSI</name>
<evidence type="ECO:0000313" key="3">
    <source>
        <dbReference type="Proteomes" id="UP000828251"/>
    </source>
</evidence>
<protein>
    <submittedName>
        <fullName evidence="2">Uncharacterized protein</fullName>
    </submittedName>
</protein>
<dbReference type="EMBL" id="JAIQCV010000008">
    <property type="protein sequence ID" value="KAH1072863.1"/>
    <property type="molecule type" value="Genomic_DNA"/>
</dbReference>
<comment type="caution">
    <text evidence="2">The sequence shown here is derived from an EMBL/GenBank/DDBJ whole genome shotgun (WGS) entry which is preliminary data.</text>
</comment>